<accession>A0AAD6ZNK3</accession>
<comment type="caution">
    <text evidence="2">The sequence shown here is derived from an EMBL/GenBank/DDBJ whole genome shotgun (WGS) entry which is preliminary data.</text>
</comment>
<dbReference type="Pfam" id="PF24764">
    <property type="entry name" value="rva_4"/>
    <property type="match status" value="1"/>
</dbReference>
<evidence type="ECO:0000259" key="1">
    <source>
        <dbReference type="Pfam" id="PF24764"/>
    </source>
</evidence>
<protein>
    <recommendedName>
        <fullName evidence="1">Integrase core domain-containing protein</fullName>
    </recommendedName>
</protein>
<feature type="domain" description="Integrase core" evidence="1">
    <location>
        <begin position="1"/>
        <end position="58"/>
    </location>
</feature>
<dbReference type="InterPro" id="IPR058913">
    <property type="entry name" value="Integrase_dom_put"/>
</dbReference>
<proteinExistence type="predicted"/>
<evidence type="ECO:0000313" key="2">
    <source>
        <dbReference type="EMBL" id="KAJ7331348.1"/>
    </source>
</evidence>
<name>A0AAD6ZNK3_9AGAR</name>
<dbReference type="AlphaFoldDB" id="A0AAD6ZNK3"/>
<dbReference type="EMBL" id="JARIHO010000035">
    <property type="protein sequence ID" value="KAJ7331348.1"/>
    <property type="molecule type" value="Genomic_DNA"/>
</dbReference>
<evidence type="ECO:0000313" key="3">
    <source>
        <dbReference type="Proteomes" id="UP001218218"/>
    </source>
</evidence>
<sequence length="154" mass="17715">METKRGVSGDSYIWGRSVNNTRIERLWYNVTHGFGFKWKTFFIDLTINHGLDPADGPHGLEHMVAPQNEVVVDPSTYGIDWDVVDDSCLMHHHLMENLEEWADQNPFAPNAQDLSEIAHLDRELAVAVDLMSHSMNVRKLVWKEAFAICNTFYQ</sequence>
<organism evidence="2 3">
    <name type="scientific">Mycena albidolilacea</name>
    <dbReference type="NCBI Taxonomy" id="1033008"/>
    <lineage>
        <taxon>Eukaryota</taxon>
        <taxon>Fungi</taxon>
        <taxon>Dikarya</taxon>
        <taxon>Basidiomycota</taxon>
        <taxon>Agaricomycotina</taxon>
        <taxon>Agaricomycetes</taxon>
        <taxon>Agaricomycetidae</taxon>
        <taxon>Agaricales</taxon>
        <taxon>Marasmiineae</taxon>
        <taxon>Mycenaceae</taxon>
        <taxon>Mycena</taxon>
    </lineage>
</organism>
<dbReference type="Proteomes" id="UP001218218">
    <property type="component" value="Unassembled WGS sequence"/>
</dbReference>
<gene>
    <name evidence="2" type="ORF">DFH08DRAFT_916458</name>
</gene>
<reference evidence="2" key="1">
    <citation type="submission" date="2023-03" db="EMBL/GenBank/DDBJ databases">
        <title>Massive genome expansion in bonnet fungi (Mycena s.s.) driven by repeated elements and novel gene families across ecological guilds.</title>
        <authorList>
            <consortium name="Lawrence Berkeley National Laboratory"/>
            <person name="Harder C.B."/>
            <person name="Miyauchi S."/>
            <person name="Viragh M."/>
            <person name="Kuo A."/>
            <person name="Thoen E."/>
            <person name="Andreopoulos B."/>
            <person name="Lu D."/>
            <person name="Skrede I."/>
            <person name="Drula E."/>
            <person name="Henrissat B."/>
            <person name="Morin E."/>
            <person name="Kohler A."/>
            <person name="Barry K."/>
            <person name="LaButti K."/>
            <person name="Morin E."/>
            <person name="Salamov A."/>
            <person name="Lipzen A."/>
            <person name="Mereny Z."/>
            <person name="Hegedus B."/>
            <person name="Baldrian P."/>
            <person name="Stursova M."/>
            <person name="Weitz H."/>
            <person name="Taylor A."/>
            <person name="Grigoriev I.V."/>
            <person name="Nagy L.G."/>
            <person name="Martin F."/>
            <person name="Kauserud H."/>
        </authorList>
    </citation>
    <scope>NUCLEOTIDE SEQUENCE</scope>
    <source>
        <strain evidence="2">CBHHK002</strain>
    </source>
</reference>
<keyword evidence="3" id="KW-1185">Reference proteome</keyword>